<evidence type="ECO:0000313" key="2">
    <source>
        <dbReference type="Proteomes" id="UP000283833"/>
    </source>
</evidence>
<dbReference type="EMBL" id="QRXI01000021">
    <property type="protein sequence ID" value="RGT90368.1"/>
    <property type="molecule type" value="Genomic_DNA"/>
</dbReference>
<comment type="caution">
    <text evidence="1">The sequence shown here is derived from an EMBL/GenBank/DDBJ whole genome shotgun (WGS) entry which is preliminary data.</text>
</comment>
<proteinExistence type="predicted"/>
<accession>A0A413M1X5</accession>
<evidence type="ECO:0000313" key="1">
    <source>
        <dbReference type="EMBL" id="RGT90368.1"/>
    </source>
</evidence>
<gene>
    <name evidence="1" type="ORF">DWX04_15295</name>
</gene>
<dbReference type="RefSeq" id="WP_005936893.1">
    <property type="nucleotide sequence ID" value="NZ_JAKKWV010000026.1"/>
</dbReference>
<organism evidence="1 2">
    <name type="scientific">Phocaeicola vulgatus</name>
    <name type="common">Bacteroides vulgatus</name>
    <dbReference type="NCBI Taxonomy" id="821"/>
    <lineage>
        <taxon>Bacteria</taxon>
        <taxon>Pseudomonadati</taxon>
        <taxon>Bacteroidota</taxon>
        <taxon>Bacteroidia</taxon>
        <taxon>Bacteroidales</taxon>
        <taxon>Bacteroidaceae</taxon>
        <taxon>Phocaeicola</taxon>
    </lineage>
</organism>
<dbReference type="Proteomes" id="UP000283833">
    <property type="component" value="Unassembled WGS sequence"/>
</dbReference>
<name>A0A413M1X5_PHOVU</name>
<protein>
    <submittedName>
        <fullName evidence="1">Uncharacterized protein</fullName>
    </submittedName>
</protein>
<dbReference type="AlphaFoldDB" id="A0A413M1X5"/>
<sequence length="152" mass="17569">MKQKNNKVAKSPLAKKIFVVGKVYDTAILTEKEIETSVQSDIDAWIGRDKVIFNIGITENRINLIFRRNVDYGMAKYDTEILDADAYMVCGIDSNKFRLPVMWYEPPLDYPYHFEQSVFKKCYKASALKLGADKVKWSKLEIGNHSLILRLK</sequence>
<dbReference type="GeneID" id="60063342"/>
<reference evidence="1 2" key="1">
    <citation type="submission" date="2018-08" db="EMBL/GenBank/DDBJ databases">
        <title>A genome reference for cultivated species of the human gut microbiota.</title>
        <authorList>
            <person name="Zou Y."/>
            <person name="Xue W."/>
            <person name="Luo G."/>
        </authorList>
    </citation>
    <scope>NUCLEOTIDE SEQUENCE [LARGE SCALE GENOMIC DNA]</scope>
    <source>
        <strain evidence="1 2">AF18-14</strain>
    </source>
</reference>